<dbReference type="InterPro" id="IPR027417">
    <property type="entry name" value="P-loop_NTPase"/>
</dbReference>
<protein>
    <recommendedName>
        <fullName evidence="3">Thymidylate kinase</fullName>
    </recommendedName>
</protein>
<proteinExistence type="predicted"/>
<name>A0ABW4JM00_9BACL</name>
<comment type="caution">
    <text evidence="1">The sequence shown here is derived from an EMBL/GenBank/DDBJ whole genome shotgun (WGS) entry which is preliminary data.</text>
</comment>
<accession>A0ABW4JM00</accession>
<evidence type="ECO:0000313" key="2">
    <source>
        <dbReference type="Proteomes" id="UP001597079"/>
    </source>
</evidence>
<sequence length="332" mass="37115">MRKTKLILIEGIPGSGKSSTAQYIMRCLAQAGTSCRWFYEEDLHHPVYIFDDEASMRSVIADLATGQFPKTINAAIARWRQFSIDVQSSDNVTVIDSCLFGYLSWSLFPNGATREEILHYIMRVEQILQPCNPVLLYFYQRDVETALAKIIQRRGPGTESHFISAATASIYGKSRGLSGFAGTVSYWNTYRSMTDAAFEGSTMTKIAIDNSDGEWGDYYRRIVNFLRLAPLQEPQLSLEFIDRYVGTYRELTEEDPIVLNIDADGGLLHVSGHPLIWPNTPLLPCTESSFYVASLPFTLEFQMDVTNGTEGFVLAGPDQMAGSISASFVRLS</sequence>
<reference evidence="2" key="1">
    <citation type="journal article" date="2019" name="Int. J. Syst. Evol. Microbiol.">
        <title>The Global Catalogue of Microorganisms (GCM) 10K type strain sequencing project: providing services to taxonomists for standard genome sequencing and annotation.</title>
        <authorList>
            <consortium name="The Broad Institute Genomics Platform"/>
            <consortium name="The Broad Institute Genome Sequencing Center for Infectious Disease"/>
            <person name="Wu L."/>
            <person name="Ma J."/>
        </authorList>
    </citation>
    <scope>NUCLEOTIDE SEQUENCE [LARGE SCALE GENOMIC DNA]</scope>
    <source>
        <strain evidence="2">CGMCC 1.12286</strain>
    </source>
</reference>
<evidence type="ECO:0000313" key="1">
    <source>
        <dbReference type="EMBL" id="MFD1676135.1"/>
    </source>
</evidence>
<dbReference type="SUPFAM" id="SSF52540">
    <property type="entry name" value="P-loop containing nucleoside triphosphate hydrolases"/>
    <property type="match status" value="1"/>
</dbReference>
<dbReference type="RefSeq" id="WP_377944027.1">
    <property type="nucleotide sequence ID" value="NZ_JBHUCX010000044.1"/>
</dbReference>
<gene>
    <name evidence="1" type="ORF">ACFSB2_15630</name>
</gene>
<dbReference type="EMBL" id="JBHUCX010000044">
    <property type="protein sequence ID" value="MFD1676135.1"/>
    <property type="molecule type" value="Genomic_DNA"/>
</dbReference>
<keyword evidence="2" id="KW-1185">Reference proteome</keyword>
<dbReference type="Proteomes" id="UP001597079">
    <property type="component" value="Unassembled WGS sequence"/>
</dbReference>
<dbReference type="Gene3D" id="3.40.50.300">
    <property type="entry name" value="P-loop containing nucleotide triphosphate hydrolases"/>
    <property type="match status" value="1"/>
</dbReference>
<organism evidence="1 2">
    <name type="scientific">Alicyclobacillus fodiniaquatilis</name>
    <dbReference type="NCBI Taxonomy" id="1661150"/>
    <lineage>
        <taxon>Bacteria</taxon>
        <taxon>Bacillati</taxon>
        <taxon>Bacillota</taxon>
        <taxon>Bacilli</taxon>
        <taxon>Bacillales</taxon>
        <taxon>Alicyclobacillaceae</taxon>
        <taxon>Alicyclobacillus</taxon>
    </lineage>
</organism>
<evidence type="ECO:0008006" key="3">
    <source>
        <dbReference type="Google" id="ProtNLM"/>
    </source>
</evidence>